<name>A0A380P176_WEIVI</name>
<protein>
    <submittedName>
        <fullName evidence="1">Uncharacterized protein</fullName>
    </submittedName>
</protein>
<evidence type="ECO:0000313" key="2">
    <source>
        <dbReference type="Proteomes" id="UP000254621"/>
    </source>
</evidence>
<dbReference type="EMBL" id="UHIV01000004">
    <property type="protein sequence ID" value="SUP58983.1"/>
    <property type="molecule type" value="Genomic_DNA"/>
</dbReference>
<evidence type="ECO:0000313" key="1">
    <source>
        <dbReference type="EMBL" id="SUP58983.1"/>
    </source>
</evidence>
<dbReference type="AlphaFoldDB" id="A0A380P176"/>
<sequence length="41" mass="4419">MVAENANGFDIVYGARNSRETDSAFKRGTAECSTNHGEVGR</sequence>
<dbReference type="Proteomes" id="UP000254621">
    <property type="component" value="Unassembled WGS sequence"/>
</dbReference>
<accession>A0A380P176</accession>
<gene>
    <name evidence="1" type="ORF">NCTC13645_01234</name>
</gene>
<proteinExistence type="predicted"/>
<reference evidence="1 2" key="1">
    <citation type="submission" date="2018-06" db="EMBL/GenBank/DDBJ databases">
        <authorList>
            <consortium name="Pathogen Informatics"/>
            <person name="Doyle S."/>
        </authorList>
    </citation>
    <scope>NUCLEOTIDE SEQUENCE [LARGE SCALE GENOMIC DNA]</scope>
    <source>
        <strain evidence="1 2">NCTC13645</strain>
    </source>
</reference>
<organism evidence="1 2">
    <name type="scientific">Weissella viridescens</name>
    <name type="common">Lactobacillus viridescens</name>
    <dbReference type="NCBI Taxonomy" id="1629"/>
    <lineage>
        <taxon>Bacteria</taxon>
        <taxon>Bacillati</taxon>
        <taxon>Bacillota</taxon>
        <taxon>Bacilli</taxon>
        <taxon>Lactobacillales</taxon>
        <taxon>Lactobacillaceae</taxon>
        <taxon>Weissella</taxon>
    </lineage>
</organism>